<dbReference type="AlphaFoldDB" id="A0A1E3P7C8"/>
<feature type="chain" id="PRO_5009133705" description="Mannan endo-1,6-alpha-mannosidase" evidence="15">
    <location>
        <begin position="18"/>
        <end position="449"/>
    </location>
</feature>
<dbReference type="Proteomes" id="UP000094112">
    <property type="component" value="Unassembled WGS sequence"/>
</dbReference>
<evidence type="ECO:0000256" key="6">
    <source>
        <dbReference type="ARBA" id="ARBA00022801"/>
    </source>
</evidence>
<evidence type="ECO:0000256" key="7">
    <source>
        <dbReference type="ARBA" id="ARBA00023136"/>
    </source>
</evidence>
<evidence type="ECO:0000256" key="3">
    <source>
        <dbReference type="ARBA" id="ARBA00009699"/>
    </source>
</evidence>
<dbReference type="OrthoDB" id="4187847at2759"/>
<dbReference type="PANTHER" id="PTHR12145">
    <property type="entry name" value="MANNAN ENDO-1,6-ALPHA-MANNOSIDASE DCW1"/>
    <property type="match status" value="1"/>
</dbReference>
<dbReference type="FunFam" id="1.50.10.20:FF:000006">
    <property type="entry name" value="Mannan endo-1,6-alpha-mannosidase"/>
    <property type="match status" value="1"/>
</dbReference>
<dbReference type="GO" id="GO:0009272">
    <property type="term" value="P:fungal-type cell wall biogenesis"/>
    <property type="evidence" value="ECO:0007669"/>
    <property type="project" value="TreeGrafter"/>
</dbReference>
<keyword evidence="6 12" id="KW-0378">Hydrolase</keyword>
<evidence type="ECO:0000256" key="15">
    <source>
        <dbReference type="SAM" id="SignalP"/>
    </source>
</evidence>
<keyword evidence="5 15" id="KW-0732">Signal</keyword>
<evidence type="ECO:0000256" key="2">
    <source>
        <dbReference type="ARBA" id="ARBA00004308"/>
    </source>
</evidence>
<dbReference type="InterPro" id="IPR014480">
    <property type="entry name" value="Mannan-1_6-alpha_mannosidase"/>
</dbReference>
<dbReference type="PANTHER" id="PTHR12145:SF36">
    <property type="entry name" value="MANNAN ENDO-1,6-ALPHA-MANNOSIDASE DCW1"/>
    <property type="match status" value="1"/>
</dbReference>
<evidence type="ECO:0000256" key="12">
    <source>
        <dbReference type="PIRNR" id="PIRNR016302"/>
    </source>
</evidence>
<feature type="signal peptide" evidence="15">
    <location>
        <begin position="1"/>
        <end position="17"/>
    </location>
</feature>
<keyword evidence="9 12" id="KW-0326">Glycosidase</keyword>
<evidence type="ECO:0000256" key="8">
    <source>
        <dbReference type="ARBA" id="ARBA00023180"/>
    </source>
</evidence>
<feature type="compositionally biased region" description="Polar residues" evidence="13">
    <location>
        <begin position="394"/>
        <end position="403"/>
    </location>
</feature>
<feature type="region of interest" description="Disordered" evidence="13">
    <location>
        <begin position="392"/>
        <end position="415"/>
    </location>
</feature>
<sequence length="449" mass="50678">MIVRKWFSLVFVTVVTSLELNTADFESIKNATSTIAKGVLDYYTGDDYGKPVGLFTEPYYWWESGGAWGSLLDYWWYTDDDQYNDLIKEALLSQVGQKWDYVPLNQSTTEGNDDQAFWGMAVMAAAERNFSNPPEDDPQWLYLTQAVFNTMAYRWDDEECAGGLRWQIFKWNSGYDYKNTVSNGCFFHLAARLARFTSNNSYVEWAEKTWDWMNRTHLIDDSGDTTDYYLIYDGVSTNDNCTVVHSLQWTYNAGLMLSGAAYLYNYTESELWSSRLHSLLQGVSIFFREGVMFEAACQSSQSCNNDQRSFKAFLSRFLGLTALLAPDTRDIIDWYLNSSAQAAAQSCSGGEDGVTCGLNWQSEGWDGYYGLGEQMSALEAIQNVRYLDKPPPYTQHSGASSEGNPAAGNHLLDEEPKPLHIEPGSKVGAAFITAFISLSLILACIWILL</sequence>
<dbReference type="GO" id="GO:0016052">
    <property type="term" value="P:carbohydrate catabolic process"/>
    <property type="evidence" value="ECO:0007669"/>
    <property type="project" value="InterPro"/>
</dbReference>
<comment type="similarity">
    <text evidence="3 12">Belongs to the glycosyl hydrolase 76 family.</text>
</comment>
<dbReference type="Pfam" id="PF03663">
    <property type="entry name" value="Glyco_hydro_76"/>
    <property type="match status" value="1"/>
</dbReference>
<reference evidence="16 17" key="1">
    <citation type="journal article" date="2016" name="Proc. Natl. Acad. Sci. U.S.A.">
        <title>Comparative genomics of biotechnologically important yeasts.</title>
        <authorList>
            <person name="Riley R."/>
            <person name="Haridas S."/>
            <person name="Wolfe K.H."/>
            <person name="Lopes M.R."/>
            <person name="Hittinger C.T."/>
            <person name="Goeker M."/>
            <person name="Salamov A.A."/>
            <person name="Wisecaver J.H."/>
            <person name="Long T.M."/>
            <person name="Calvey C.H."/>
            <person name="Aerts A.L."/>
            <person name="Barry K.W."/>
            <person name="Choi C."/>
            <person name="Clum A."/>
            <person name="Coughlan A.Y."/>
            <person name="Deshpande S."/>
            <person name="Douglass A.P."/>
            <person name="Hanson S.J."/>
            <person name="Klenk H.-P."/>
            <person name="LaButti K.M."/>
            <person name="Lapidus A."/>
            <person name="Lindquist E.A."/>
            <person name="Lipzen A.M."/>
            <person name="Meier-Kolthoff J.P."/>
            <person name="Ohm R.A."/>
            <person name="Otillar R.P."/>
            <person name="Pangilinan J.L."/>
            <person name="Peng Y."/>
            <person name="Rokas A."/>
            <person name="Rosa C.A."/>
            <person name="Scheuner C."/>
            <person name="Sibirny A.A."/>
            <person name="Slot J.C."/>
            <person name="Stielow J.B."/>
            <person name="Sun H."/>
            <person name="Kurtzman C.P."/>
            <person name="Blackwell M."/>
            <person name="Grigoriev I.V."/>
            <person name="Jeffries T.W."/>
        </authorList>
    </citation>
    <scope>NUCLEOTIDE SEQUENCE [LARGE SCALE GENOMIC DNA]</scope>
    <source>
        <strain evidence="17">ATCC 58044 / CBS 1984 / NCYC 433 / NRRL Y-366-8</strain>
    </source>
</reference>
<dbReference type="SUPFAM" id="SSF48208">
    <property type="entry name" value="Six-hairpin glycosidases"/>
    <property type="match status" value="1"/>
</dbReference>
<proteinExistence type="inferred from homology"/>
<dbReference type="InterPro" id="IPR008928">
    <property type="entry name" value="6-hairpin_glycosidase_sf"/>
</dbReference>
<feature type="transmembrane region" description="Helical" evidence="14">
    <location>
        <begin position="427"/>
        <end position="448"/>
    </location>
</feature>
<evidence type="ECO:0000256" key="9">
    <source>
        <dbReference type="ARBA" id="ARBA00023295"/>
    </source>
</evidence>
<evidence type="ECO:0000256" key="1">
    <source>
        <dbReference type="ARBA" id="ARBA00001452"/>
    </source>
</evidence>
<comment type="function">
    <text evidence="11">Required for normal synthesis of the cell wall.</text>
</comment>
<evidence type="ECO:0000256" key="4">
    <source>
        <dbReference type="ARBA" id="ARBA00012350"/>
    </source>
</evidence>
<evidence type="ECO:0000256" key="10">
    <source>
        <dbReference type="ARBA" id="ARBA00023316"/>
    </source>
</evidence>
<name>A0A1E3P7C8_WICAA</name>
<keyword evidence="10" id="KW-0961">Cell wall biogenesis/degradation</keyword>
<dbReference type="GO" id="GO:0012505">
    <property type="term" value="C:endomembrane system"/>
    <property type="evidence" value="ECO:0007669"/>
    <property type="project" value="UniProtKB-SubCell"/>
</dbReference>
<dbReference type="Gene3D" id="1.50.10.20">
    <property type="match status" value="1"/>
</dbReference>
<dbReference type="GO" id="GO:0007117">
    <property type="term" value="P:budding cell bud growth"/>
    <property type="evidence" value="ECO:0007669"/>
    <property type="project" value="TreeGrafter"/>
</dbReference>
<evidence type="ECO:0000256" key="14">
    <source>
        <dbReference type="SAM" id="Phobius"/>
    </source>
</evidence>
<dbReference type="InterPro" id="IPR005198">
    <property type="entry name" value="Glyco_hydro_76"/>
</dbReference>
<keyword evidence="8" id="KW-0325">Glycoprotein</keyword>
<dbReference type="GO" id="GO:0071555">
    <property type="term" value="P:cell wall organization"/>
    <property type="evidence" value="ECO:0007669"/>
    <property type="project" value="UniProtKB-KW"/>
</dbReference>
<protein>
    <recommendedName>
        <fullName evidence="4 12">Mannan endo-1,6-alpha-mannosidase</fullName>
        <ecNumber evidence="4 12">3.2.1.101</ecNumber>
    </recommendedName>
</protein>
<dbReference type="EMBL" id="KV454209">
    <property type="protein sequence ID" value="ODQ61329.1"/>
    <property type="molecule type" value="Genomic_DNA"/>
</dbReference>
<gene>
    <name evidence="16" type="ORF">WICANDRAFT_61886</name>
</gene>
<dbReference type="STRING" id="683960.A0A1E3P7C8"/>
<evidence type="ECO:0000256" key="11">
    <source>
        <dbReference type="ARBA" id="ARBA00054068"/>
    </source>
</evidence>
<evidence type="ECO:0000313" key="16">
    <source>
        <dbReference type="EMBL" id="ODQ61329.1"/>
    </source>
</evidence>
<dbReference type="GeneID" id="30200512"/>
<keyword evidence="14" id="KW-0812">Transmembrane</keyword>
<evidence type="ECO:0000256" key="5">
    <source>
        <dbReference type="ARBA" id="ARBA00022729"/>
    </source>
</evidence>
<organism evidence="16 17">
    <name type="scientific">Wickerhamomyces anomalus (strain ATCC 58044 / CBS 1984 / NCYC 433 / NRRL Y-366-8)</name>
    <name type="common">Yeast</name>
    <name type="synonym">Hansenula anomala</name>
    <dbReference type="NCBI Taxonomy" id="683960"/>
    <lineage>
        <taxon>Eukaryota</taxon>
        <taxon>Fungi</taxon>
        <taxon>Dikarya</taxon>
        <taxon>Ascomycota</taxon>
        <taxon>Saccharomycotina</taxon>
        <taxon>Saccharomycetes</taxon>
        <taxon>Phaffomycetales</taxon>
        <taxon>Wickerhamomycetaceae</taxon>
        <taxon>Wickerhamomyces</taxon>
    </lineage>
</organism>
<comment type="catalytic activity">
    <reaction evidence="1 12">
        <text>Random hydrolysis of (1-&gt;6)-alpha-D-mannosidic linkages in unbranched (1-&gt;6)-mannans.</text>
        <dbReference type="EC" id="3.2.1.101"/>
    </reaction>
</comment>
<keyword evidence="7 14" id="KW-0472">Membrane</keyword>
<keyword evidence="14" id="KW-1133">Transmembrane helix</keyword>
<dbReference type="RefSeq" id="XP_019040536.1">
    <property type="nucleotide sequence ID" value="XM_019183266.1"/>
</dbReference>
<evidence type="ECO:0000313" key="17">
    <source>
        <dbReference type="Proteomes" id="UP000094112"/>
    </source>
</evidence>
<keyword evidence="17" id="KW-1185">Reference proteome</keyword>
<evidence type="ECO:0000256" key="13">
    <source>
        <dbReference type="SAM" id="MobiDB-lite"/>
    </source>
</evidence>
<dbReference type="GO" id="GO:0008496">
    <property type="term" value="F:mannan endo-1,6-alpha-mannosidase activity"/>
    <property type="evidence" value="ECO:0007669"/>
    <property type="project" value="UniProtKB-UniRule"/>
</dbReference>
<dbReference type="EC" id="3.2.1.101" evidence="4 12"/>
<accession>A0A1E3P7C8</accession>
<dbReference type="PIRSF" id="PIRSF016302">
    <property type="entry name" value="Man_a_manosd"/>
    <property type="match status" value="1"/>
</dbReference>
<comment type="subcellular location">
    <subcellularLocation>
        <location evidence="2">Endomembrane system</location>
    </subcellularLocation>
</comment>